<dbReference type="Gene3D" id="3.30.420.40">
    <property type="match status" value="2"/>
</dbReference>
<dbReference type="CDD" id="cd24032">
    <property type="entry name" value="ASKHA_NBD_TsaB"/>
    <property type="match status" value="1"/>
</dbReference>
<keyword evidence="4" id="KW-0963">Cytoplasm</keyword>
<dbReference type="InterPro" id="IPR000905">
    <property type="entry name" value="Gcp-like_dom"/>
</dbReference>
<evidence type="ECO:0000313" key="9">
    <source>
        <dbReference type="Proteomes" id="UP000055136"/>
    </source>
</evidence>
<reference evidence="8" key="1">
    <citation type="submission" date="2015-10" db="EMBL/GenBank/DDBJ databases">
        <title>Description of Candidatus Tenderia electrophaga gen. nov, sp. nov., an Uncultivated Electroautotroph from a Biocathode Enrichment.</title>
        <authorList>
            <person name="Eddie B.J."/>
            <person name="Malanoski A.P."/>
            <person name="Wang Z."/>
            <person name="Hall R.J."/>
            <person name="Oh S.D."/>
            <person name="Heiner C."/>
            <person name="Lin B."/>
            <person name="Strycharz-Glaven S.M."/>
        </authorList>
    </citation>
    <scope>NUCLEOTIDE SEQUENCE [LARGE SCALE GENOMIC DNA]</scope>
    <source>
        <strain evidence="8">NRL1</strain>
    </source>
</reference>
<dbReference type="GO" id="GO:0005829">
    <property type="term" value="C:cytosol"/>
    <property type="evidence" value="ECO:0007669"/>
    <property type="project" value="TreeGrafter"/>
</dbReference>
<accession>A0A0S2TEI7</accession>
<dbReference type="PANTHER" id="PTHR11735">
    <property type="entry name" value="TRNA N6-ADENOSINE THREONYLCARBAMOYLTRANSFERASE"/>
    <property type="match status" value="1"/>
</dbReference>
<dbReference type="KEGG" id="tee:Tel_10660"/>
<dbReference type="FunFam" id="3.30.420.40:FF:000097">
    <property type="entry name" value="tRNA threonylcarbamoyladenosine biosynthesis protein TsaB"/>
    <property type="match status" value="1"/>
</dbReference>
<dbReference type="AlphaFoldDB" id="A0A0S2TEI7"/>
<dbReference type="PANTHER" id="PTHR11735:SF11">
    <property type="entry name" value="TRNA THREONYLCARBAMOYLADENOSINE BIOSYNTHESIS PROTEIN TSAB"/>
    <property type="match status" value="1"/>
</dbReference>
<sequence>MNILAIETSTQACSAALLCDAQVSQRYQVAPRGHGDLILGMIDQLLREADLTPTRLTAVAFGRGPGAFTGVRVAASVAQGIAYAADLPVVPVSTLAALALAGYRHNAYQAVLCATDARMGEVYWGAYQVQQGVVSLLGDECVCRPEAVPVPGPGEWYGVGNGWAVYAGQLPDVLTHVPVAEMTEWLPRAEEVALLAKHEFEQGRTVAADQAVPVYLRDNVAQKKQNYKSLS</sequence>
<dbReference type="NCBIfam" id="TIGR03725">
    <property type="entry name" value="T6A_YeaZ"/>
    <property type="match status" value="1"/>
</dbReference>
<dbReference type="Pfam" id="PF00814">
    <property type="entry name" value="TsaD"/>
    <property type="match status" value="1"/>
</dbReference>
<evidence type="ECO:0000259" key="7">
    <source>
        <dbReference type="Pfam" id="PF00814"/>
    </source>
</evidence>
<evidence type="ECO:0000256" key="6">
    <source>
        <dbReference type="ARBA" id="ARBA00032446"/>
    </source>
</evidence>
<keyword evidence="5" id="KW-0819">tRNA processing</keyword>
<dbReference type="Proteomes" id="UP000055136">
    <property type="component" value="Chromosome"/>
</dbReference>
<comment type="subcellular location">
    <subcellularLocation>
        <location evidence="1">Cytoplasm</location>
    </subcellularLocation>
</comment>
<evidence type="ECO:0000256" key="3">
    <source>
        <dbReference type="ARBA" id="ARBA00019012"/>
    </source>
</evidence>
<keyword evidence="9" id="KW-1185">Reference proteome</keyword>
<dbReference type="EMBL" id="CP013099">
    <property type="protein sequence ID" value="ALP53561.1"/>
    <property type="molecule type" value="Genomic_DNA"/>
</dbReference>
<evidence type="ECO:0000256" key="2">
    <source>
        <dbReference type="ARBA" id="ARBA00010493"/>
    </source>
</evidence>
<organism evidence="8 9">
    <name type="scientific">Candidatus Tenderia electrophaga</name>
    <dbReference type="NCBI Taxonomy" id="1748243"/>
    <lineage>
        <taxon>Bacteria</taxon>
        <taxon>Pseudomonadati</taxon>
        <taxon>Pseudomonadota</taxon>
        <taxon>Gammaproteobacteria</taxon>
        <taxon>Candidatus Tenderiales</taxon>
        <taxon>Candidatus Tenderiaceae</taxon>
        <taxon>Candidatus Tenderia</taxon>
    </lineage>
</organism>
<dbReference type="STRING" id="1748243.Tel_10660"/>
<dbReference type="GO" id="GO:0002949">
    <property type="term" value="P:tRNA threonylcarbamoyladenosine modification"/>
    <property type="evidence" value="ECO:0007669"/>
    <property type="project" value="InterPro"/>
</dbReference>
<evidence type="ECO:0000256" key="5">
    <source>
        <dbReference type="ARBA" id="ARBA00022694"/>
    </source>
</evidence>
<comment type="similarity">
    <text evidence="2">Belongs to the KAE1 / TsaD family. TsaB subfamily.</text>
</comment>
<feature type="domain" description="Gcp-like" evidence="7">
    <location>
        <begin position="29"/>
        <end position="223"/>
    </location>
</feature>
<evidence type="ECO:0000313" key="8">
    <source>
        <dbReference type="EMBL" id="ALP53561.1"/>
    </source>
</evidence>
<evidence type="ECO:0000256" key="4">
    <source>
        <dbReference type="ARBA" id="ARBA00022490"/>
    </source>
</evidence>
<proteinExistence type="inferred from homology"/>
<dbReference type="SUPFAM" id="SSF53067">
    <property type="entry name" value="Actin-like ATPase domain"/>
    <property type="match status" value="2"/>
</dbReference>
<dbReference type="InterPro" id="IPR043129">
    <property type="entry name" value="ATPase_NBD"/>
</dbReference>
<gene>
    <name evidence="8" type="ORF">Tel_10660</name>
</gene>
<dbReference type="InterPro" id="IPR022496">
    <property type="entry name" value="T6A_TsaB"/>
</dbReference>
<evidence type="ECO:0000256" key="1">
    <source>
        <dbReference type="ARBA" id="ARBA00004496"/>
    </source>
</evidence>
<protein>
    <recommendedName>
        <fullName evidence="3">tRNA threonylcarbamoyladenosine biosynthesis protein TsaB</fullName>
    </recommendedName>
    <alternativeName>
        <fullName evidence="6">t(6)A37 threonylcarbamoyladenosine biosynthesis protein TsaB</fullName>
    </alternativeName>
</protein>
<name>A0A0S2TEI7_9GAMM</name>